<organism evidence="1 2">
    <name type="scientific">Catharanthus roseus</name>
    <name type="common">Madagascar periwinkle</name>
    <name type="synonym">Vinca rosea</name>
    <dbReference type="NCBI Taxonomy" id="4058"/>
    <lineage>
        <taxon>Eukaryota</taxon>
        <taxon>Viridiplantae</taxon>
        <taxon>Streptophyta</taxon>
        <taxon>Embryophyta</taxon>
        <taxon>Tracheophyta</taxon>
        <taxon>Spermatophyta</taxon>
        <taxon>Magnoliopsida</taxon>
        <taxon>eudicotyledons</taxon>
        <taxon>Gunneridae</taxon>
        <taxon>Pentapetalae</taxon>
        <taxon>asterids</taxon>
        <taxon>lamiids</taxon>
        <taxon>Gentianales</taxon>
        <taxon>Apocynaceae</taxon>
        <taxon>Rauvolfioideae</taxon>
        <taxon>Vinceae</taxon>
        <taxon>Catharanthinae</taxon>
        <taxon>Catharanthus</taxon>
    </lineage>
</organism>
<dbReference type="EMBL" id="CM044702">
    <property type="protein sequence ID" value="KAI5677928.1"/>
    <property type="molecule type" value="Genomic_DNA"/>
</dbReference>
<sequence>MYNIIKYQKINDEEFVKILNKCKEAANTGNGRQKGRGKAIIITLLRECKNENDTLEAINWSATINLFDFQMMVVHGGKERSIKDWESLFFTVSFSNYQFLPAHKWCLFLPYFN</sequence>
<keyword evidence="2" id="KW-1185">Reference proteome</keyword>
<proteinExistence type="predicted"/>
<accession>A0ACC0BZC9</accession>
<reference evidence="2" key="1">
    <citation type="journal article" date="2023" name="Nat. Plants">
        <title>Single-cell RNA sequencing provides a high-resolution roadmap for understanding the multicellular compartmentation of specialized metabolism.</title>
        <authorList>
            <person name="Sun S."/>
            <person name="Shen X."/>
            <person name="Li Y."/>
            <person name="Li Y."/>
            <person name="Wang S."/>
            <person name="Li R."/>
            <person name="Zhang H."/>
            <person name="Shen G."/>
            <person name="Guo B."/>
            <person name="Wei J."/>
            <person name="Xu J."/>
            <person name="St-Pierre B."/>
            <person name="Chen S."/>
            <person name="Sun C."/>
        </authorList>
    </citation>
    <scope>NUCLEOTIDE SEQUENCE [LARGE SCALE GENOMIC DNA]</scope>
</reference>
<evidence type="ECO:0000313" key="2">
    <source>
        <dbReference type="Proteomes" id="UP001060085"/>
    </source>
</evidence>
<evidence type="ECO:0000313" key="1">
    <source>
        <dbReference type="EMBL" id="KAI5677928.1"/>
    </source>
</evidence>
<comment type="caution">
    <text evidence="1">The sequence shown here is derived from an EMBL/GenBank/DDBJ whole genome shotgun (WGS) entry which is preliminary data.</text>
</comment>
<gene>
    <name evidence="1" type="ORF">M9H77_08878</name>
</gene>
<dbReference type="Proteomes" id="UP001060085">
    <property type="component" value="Linkage Group LG02"/>
</dbReference>
<protein>
    <submittedName>
        <fullName evidence="1">Uncharacterized protein</fullName>
    </submittedName>
</protein>
<name>A0ACC0BZC9_CATRO</name>